<name>A0ABT7JP88_9DEIO</name>
<dbReference type="EMBL" id="JASNGB010000207">
    <property type="protein sequence ID" value="MDL2345469.1"/>
    <property type="molecule type" value="Genomic_DNA"/>
</dbReference>
<dbReference type="RefSeq" id="WP_285525034.1">
    <property type="nucleotide sequence ID" value="NZ_JASNGB010000207.1"/>
</dbReference>
<organism evidence="1 2">
    <name type="scientific">Deinococcus rhizophilus</name>
    <dbReference type="NCBI Taxonomy" id="3049544"/>
    <lineage>
        <taxon>Bacteria</taxon>
        <taxon>Thermotogati</taxon>
        <taxon>Deinococcota</taxon>
        <taxon>Deinococci</taxon>
        <taxon>Deinococcales</taxon>
        <taxon>Deinococcaceae</taxon>
        <taxon>Deinococcus</taxon>
    </lineage>
</organism>
<evidence type="ECO:0000313" key="2">
    <source>
        <dbReference type="Proteomes" id="UP001302059"/>
    </source>
</evidence>
<accession>A0ABT7JP88</accession>
<sequence length="99" mass="11412">MPPRIEPYSLSEHKFGVLRDVRQHGALTTRRLVRGHGPKMTWDALIREGYLRAAQTMYGEVEGLTDKRHLLLVQDREQTWAVPGVHTGNETEHLRWGLS</sequence>
<gene>
    <name evidence="1" type="ORF">QOL99_15110</name>
</gene>
<comment type="caution">
    <text evidence="1">The sequence shown here is derived from an EMBL/GenBank/DDBJ whole genome shotgun (WGS) entry which is preliminary data.</text>
</comment>
<protein>
    <submittedName>
        <fullName evidence="1">Uncharacterized protein</fullName>
    </submittedName>
</protein>
<evidence type="ECO:0000313" key="1">
    <source>
        <dbReference type="EMBL" id="MDL2345469.1"/>
    </source>
</evidence>
<keyword evidence="2" id="KW-1185">Reference proteome</keyword>
<reference evidence="1 2" key="1">
    <citation type="submission" date="2023-05" db="EMBL/GenBank/DDBJ databases">
        <authorList>
            <person name="Gao F."/>
        </authorList>
    </citation>
    <scope>NUCLEOTIDE SEQUENCE [LARGE SCALE GENOMIC DNA]</scope>
    <source>
        <strain evidence="1 2">MIMF12</strain>
    </source>
</reference>
<dbReference type="Proteomes" id="UP001302059">
    <property type="component" value="Unassembled WGS sequence"/>
</dbReference>
<proteinExistence type="predicted"/>